<dbReference type="SMART" id="SM00342">
    <property type="entry name" value="HTH_ARAC"/>
    <property type="match status" value="1"/>
</dbReference>
<evidence type="ECO:0000313" key="5">
    <source>
        <dbReference type="EMBL" id="ROR94925.1"/>
    </source>
</evidence>
<dbReference type="InterPro" id="IPR032687">
    <property type="entry name" value="AraC-type_N"/>
</dbReference>
<dbReference type="PROSITE" id="PS01124">
    <property type="entry name" value="HTH_ARAC_FAMILY_2"/>
    <property type="match status" value="1"/>
</dbReference>
<dbReference type="RefSeq" id="WP_123714057.1">
    <property type="nucleotide sequence ID" value="NZ_RKHR01000009.1"/>
</dbReference>
<gene>
    <name evidence="5" type="ORF">EDC56_3740</name>
</gene>
<dbReference type="SUPFAM" id="SSF46689">
    <property type="entry name" value="Homeodomain-like"/>
    <property type="match status" value="1"/>
</dbReference>
<name>A0A3N2D538_9GAMM</name>
<reference evidence="5 6" key="1">
    <citation type="submission" date="2018-11" db="EMBL/GenBank/DDBJ databases">
        <title>Genomic Encyclopedia of Type Strains, Phase IV (KMG-IV): sequencing the most valuable type-strain genomes for metagenomic binning, comparative biology and taxonomic classification.</title>
        <authorList>
            <person name="Goeker M."/>
        </authorList>
    </citation>
    <scope>NUCLEOTIDE SEQUENCE [LARGE SCALE GENOMIC DNA]</scope>
    <source>
        <strain evidence="5 6">DSM 100316</strain>
    </source>
</reference>
<dbReference type="OrthoDB" id="6816069at2"/>
<protein>
    <submittedName>
        <fullName evidence="5">AraC-type transcriptional regulator</fullName>
    </submittedName>
</protein>
<dbReference type="PANTHER" id="PTHR47894">
    <property type="entry name" value="HTH-TYPE TRANSCRIPTIONAL REGULATOR GADX"/>
    <property type="match status" value="1"/>
</dbReference>
<evidence type="ECO:0000259" key="4">
    <source>
        <dbReference type="PROSITE" id="PS01124"/>
    </source>
</evidence>
<proteinExistence type="predicted"/>
<comment type="caution">
    <text evidence="5">The sequence shown here is derived from an EMBL/GenBank/DDBJ whole genome shotgun (WGS) entry which is preliminary data.</text>
</comment>
<dbReference type="AlphaFoldDB" id="A0A3N2D538"/>
<dbReference type="Pfam" id="PF12833">
    <property type="entry name" value="HTH_18"/>
    <property type="match status" value="1"/>
</dbReference>
<keyword evidence="1" id="KW-0805">Transcription regulation</keyword>
<evidence type="ECO:0000256" key="1">
    <source>
        <dbReference type="ARBA" id="ARBA00023015"/>
    </source>
</evidence>
<dbReference type="Proteomes" id="UP000275394">
    <property type="component" value="Unassembled WGS sequence"/>
</dbReference>
<dbReference type="Pfam" id="PF12625">
    <property type="entry name" value="Arabinose_bd"/>
    <property type="match status" value="1"/>
</dbReference>
<dbReference type="InterPro" id="IPR009057">
    <property type="entry name" value="Homeodomain-like_sf"/>
</dbReference>
<keyword evidence="3" id="KW-0804">Transcription</keyword>
<evidence type="ECO:0000256" key="2">
    <source>
        <dbReference type="ARBA" id="ARBA00023125"/>
    </source>
</evidence>
<sequence>MASSYKTPPFIGPIATNAFSSRGLSGSGVSAETTQYKQTSVDVSRALDQDSCYIHSHYVLTELLDLFAARGIDSHKLLRGSKLFYDDIVYSEKMISAEQYRVILKNAIRLKPGENIALLYGERLLQNPLNPLCRLLDTADSFTEALASLMAYQRMLLPLCQLRQYQTGPTLLVYLLDFFHDKPLQRFTMETLLGIIFTLIRRHPTTAPTELKGFCDYLADKNGLAANYSEDLQRSNTPKYIATQFFHSPITNGIALSGGSVVAPEQTATNDSAQMISTIECRRHSQSASGRPHMIDLLYQQVLSSGKHNSLNQSAEAFGMSPATLKRRLKSQGYSFQQLLDLCRFHRVMYLLHHDQLNTQQLAEALGFHDARSFRRAFKRSTGALPRDFVQHWLI</sequence>
<feature type="domain" description="HTH araC/xylS-type" evidence="4">
    <location>
        <begin position="292"/>
        <end position="392"/>
    </location>
</feature>
<dbReference type="Gene3D" id="1.10.10.60">
    <property type="entry name" value="Homeodomain-like"/>
    <property type="match status" value="1"/>
</dbReference>
<keyword evidence="2" id="KW-0238">DNA-binding</keyword>
<evidence type="ECO:0000313" key="6">
    <source>
        <dbReference type="Proteomes" id="UP000275394"/>
    </source>
</evidence>
<dbReference type="GO" id="GO:0003700">
    <property type="term" value="F:DNA-binding transcription factor activity"/>
    <property type="evidence" value="ECO:0007669"/>
    <property type="project" value="InterPro"/>
</dbReference>
<evidence type="ECO:0000256" key="3">
    <source>
        <dbReference type="ARBA" id="ARBA00023163"/>
    </source>
</evidence>
<keyword evidence="6" id="KW-1185">Reference proteome</keyword>
<organism evidence="5 6">
    <name type="scientific">Sinobacterium caligoides</name>
    <dbReference type="NCBI Taxonomy" id="933926"/>
    <lineage>
        <taxon>Bacteria</taxon>
        <taxon>Pseudomonadati</taxon>
        <taxon>Pseudomonadota</taxon>
        <taxon>Gammaproteobacteria</taxon>
        <taxon>Cellvibrionales</taxon>
        <taxon>Spongiibacteraceae</taxon>
        <taxon>Sinobacterium</taxon>
    </lineage>
</organism>
<dbReference type="GO" id="GO:0000976">
    <property type="term" value="F:transcription cis-regulatory region binding"/>
    <property type="evidence" value="ECO:0007669"/>
    <property type="project" value="TreeGrafter"/>
</dbReference>
<dbReference type="GO" id="GO:0005829">
    <property type="term" value="C:cytosol"/>
    <property type="evidence" value="ECO:0007669"/>
    <property type="project" value="TreeGrafter"/>
</dbReference>
<dbReference type="InterPro" id="IPR018060">
    <property type="entry name" value="HTH_AraC"/>
</dbReference>
<dbReference type="EMBL" id="RKHR01000009">
    <property type="protein sequence ID" value="ROR94925.1"/>
    <property type="molecule type" value="Genomic_DNA"/>
</dbReference>
<dbReference type="PANTHER" id="PTHR47894:SF1">
    <property type="entry name" value="HTH-TYPE TRANSCRIPTIONAL REGULATOR VQSM"/>
    <property type="match status" value="1"/>
</dbReference>
<accession>A0A3N2D538</accession>